<organism evidence="1 2">
    <name type="scientific">Acetoanaerobium pronyense</name>
    <dbReference type="NCBI Taxonomy" id="1482736"/>
    <lineage>
        <taxon>Bacteria</taxon>
        <taxon>Bacillati</taxon>
        <taxon>Bacillota</taxon>
        <taxon>Clostridia</taxon>
        <taxon>Peptostreptococcales</taxon>
        <taxon>Filifactoraceae</taxon>
        <taxon>Acetoanaerobium</taxon>
    </lineage>
</organism>
<evidence type="ECO:0000313" key="2">
    <source>
        <dbReference type="Proteomes" id="UP001314903"/>
    </source>
</evidence>
<evidence type="ECO:0000313" key="1">
    <source>
        <dbReference type="EMBL" id="MBP2026615.1"/>
    </source>
</evidence>
<reference evidence="1 2" key="1">
    <citation type="submission" date="2021-03" db="EMBL/GenBank/DDBJ databases">
        <title>Genomic Encyclopedia of Type Strains, Phase IV (KMG-IV): sequencing the most valuable type-strain genomes for metagenomic binning, comparative biology and taxonomic classification.</title>
        <authorList>
            <person name="Goeker M."/>
        </authorList>
    </citation>
    <scope>NUCLEOTIDE SEQUENCE [LARGE SCALE GENOMIC DNA]</scope>
    <source>
        <strain evidence="1 2">DSM 27512</strain>
    </source>
</reference>
<dbReference type="InterPro" id="IPR025893">
    <property type="entry name" value="Tocopherol_cyclase"/>
</dbReference>
<dbReference type="Pfam" id="PF14249">
    <property type="entry name" value="Tocopherol_cycl"/>
    <property type="match status" value="1"/>
</dbReference>
<dbReference type="PANTHER" id="PTHR35309">
    <property type="match status" value="1"/>
</dbReference>
<protein>
    <recommendedName>
        <fullName evidence="3">Tocopherol cyclase</fullName>
    </recommendedName>
</protein>
<evidence type="ECO:0008006" key="3">
    <source>
        <dbReference type="Google" id="ProtNLM"/>
    </source>
</evidence>
<dbReference type="SUPFAM" id="SSF159245">
    <property type="entry name" value="AttH-like"/>
    <property type="match status" value="1"/>
</dbReference>
<accession>A0ABS4KFS5</accession>
<name>A0ABS4KFS5_9FIRM</name>
<dbReference type="EMBL" id="JAGGLI010000003">
    <property type="protein sequence ID" value="MBP2026615.1"/>
    <property type="molecule type" value="Genomic_DNA"/>
</dbReference>
<dbReference type="Proteomes" id="UP001314903">
    <property type="component" value="Unassembled WGS sequence"/>
</dbReference>
<gene>
    <name evidence="1" type="ORF">J2Z35_000404</name>
</gene>
<dbReference type="RefSeq" id="WP_209658845.1">
    <property type="nucleotide sequence ID" value="NZ_JAGGLI010000003.1"/>
</dbReference>
<proteinExistence type="predicted"/>
<sequence length="325" mass="37487">MLKRMNKIMDPTRFQGTKNKEYFEGWYFKLVSKDRKTVMAIIPGISKGENEECSFIQVFISNDDKNYYIKYETEDFSYKEGPFNVQIKNNFFQKDKIEIDIDEKELKAKGSLRFKNLREYPSNLVRPNIMGPYSFAPFMECSHAVVSMIHTIEGKLEINGEVLDFNEGTGYIEKDWGTSFPSEWIWMQSNSFKRKDAAFMLSVAKIPWLTGEFVGLIGFFSIKDSNLLFSTYNKNTIKNLKYENNILSLDVIDKDYTIKIEAKNKGGTPLKAPQKGGMERTIKESLDSEIKIRVIGNKEGLLYEDIGFCAGLEISPNYYILGDID</sequence>
<keyword evidence="2" id="KW-1185">Reference proteome</keyword>
<dbReference type="PANTHER" id="PTHR35309:SF4">
    <property type="entry name" value="TOCOPHEROL CYCLASE"/>
    <property type="match status" value="1"/>
</dbReference>
<comment type="caution">
    <text evidence="1">The sequence shown here is derived from an EMBL/GenBank/DDBJ whole genome shotgun (WGS) entry which is preliminary data.</text>
</comment>